<sequence>MESLLKEADLVRVVRRGEEITTRVLEAESENGSAILSVDKAREEVGWQEVERKFNDGECVEATITGHNRGGVLVEGKHVDVKILEVDRSRKRAIFSEKALLQERRESQKERILQELNEGEVRKGKVSGVCDFGAFVDLGGADGLVHISELSWEPVRATEDVVKVGDELEVYVMKVDQDTKRIALSLRRLGPAPWDTVLERYQVDQLVEGTITKLTNFGAFARIEGSLEGLIHISELSHNLIQHPKEVVREGEVFTLRILKIEPERRRLALSLKRAEEI</sequence>
<dbReference type="GO" id="GO:0003729">
    <property type="term" value="F:mRNA binding"/>
    <property type="evidence" value="ECO:0007669"/>
    <property type="project" value="UniProtKB-ARBA"/>
</dbReference>
<dbReference type="GO" id="GO:0005840">
    <property type="term" value="C:ribosome"/>
    <property type="evidence" value="ECO:0007669"/>
    <property type="project" value="UniProtKB-KW"/>
</dbReference>
<dbReference type="FunFam" id="2.40.50.140:FF:000103">
    <property type="entry name" value="protein RRP5 homolog"/>
    <property type="match status" value="1"/>
</dbReference>
<dbReference type="FunFam" id="2.40.50.140:FF:000051">
    <property type="entry name" value="RNA-binding transcriptional accessory protein"/>
    <property type="match status" value="1"/>
</dbReference>
<dbReference type="AlphaFoldDB" id="A0AA35TYZ3"/>
<evidence type="ECO:0000313" key="7">
    <source>
        <dbReference type="Proteomes" id="UP001174909"/>
    </source>
</evidence>
<comment type="caution">
    <text evidence="6">The sequence shown here is derived from an EMBL/GenBank/DDBJ whole genome shotgun (WGS) entry which is preliminary data.</text>
</comment>
<dbReference type="PANTHER" id="PTHR10724">
    <property type="entry name" value="30S RIBOSOMAL PROTEIN S1"/>
    <property type="match status" value="1"/>
</dbReference>
<keyword evidence="7" id="KW-1185">Reference proteome</keyword>
<feature type="domain" description="S1 motif" evidence="5">
    <location>
        <begin position="119"/>
        <end position="187"/>
    </location>
</feature>
<proteinExistence type="inferred from homology"/>
<dbReference type="GO" id="GO:0005737">
    <property type="term" value="C:cytoplasm"/>
    <property type="evidence" value="ECO:0007669"/>
    <property type="project" value="UniProtKB-ARBA"/>
</dbReference>
<dbReference type="EMBL" id="CASHTH010004349">
    <property type="protein sequence ID" value="CAI8056329.1"/>
    <property type="molecule type" value="Genomic_DNA"/>
</dbReference>
<dbReference type="Gene3D" id="2.40.50.140">
    <property type="entry name" value="Nucleic acid-binding proteins"/>
    <property type="match status" value="2"/>
</dbReference>
<protein>
    <submittedName>
        <fullName evidence="6">30S ribosomal protein S1</fullName>
    </submittedName>
</protein>
<evidence type="ECO:0000259" key="5">
    <source>
        <dbReference type="PROSITE" id="PS50126"/>
    </source>
</evidence>
<gene>
    <name evidence="6" type="ORF">GBAR_LOCUS30688</name>
</gene>
<name>A0AA35TYZ3_GEOBA</name>
<feature type="domain" description="S1 motif" evidence="5">
    <location>
        <begin position="204"/>
        <end position="273"/>
    </location>
</feature>
<dbReference type="PROSITE" id="PS50126">
    <property type="entry name" value="S1"/>
    <property type="match status" value="2"/>
</dbReference>
<dbReference type="InterPro" id="IPR050437">
    <property type="entry name" value="Ribos_protein_bS1-like"/>
</dbReference>
<evidence type="ECO:0000256" key="2">
    <source>
        <dbReference type="ARBA" id="ARBA00022980"/>
    </source>
</evidence>
<keyword evidence="3" id="KW-0687">Ribonucleoprotein</keyword>
<dbReference type="InterPro" id="IPR012340">
    <property type="entry name" value="NA-bd_OB-fold"/>
</dbReference>
<dbReference type="GO" id="GO:1990904">
    <property type="term" value="C:ribonucleoprotein complex"/>
    <property type="evidence" value="ECO:0007669"/>
    <property type="project" value="UniProtKB-KW"/>
</dbReference>
<evidence type="ECO:0000256" key="1">
    <source>
        <dbReference type="ARBA" id="ARBA00006767"/>
    </source>
</evidence>
<reference evidence="6" key="1">
    <citation type="submission" date="2023-03" db="EMBL/GenBank/DDBJ databases">
        <authorList>
            <person name="Steffen K."/>
            <person name="Cardenas P."/>
        </authorList>
    </citation>
    <scope>NUCLEOTIDE SEQUENCE</scope>
</reference>
<evidence type="ECO:0000313" key="6">
    <source>
        <dbReference type="EMBL" id="CAI8056329.1"/>
    </source>
</evidence>
<dbReference type="GO" id="GO:0006412">
    <property type="term" value="P:translation"/>
    <property type="evidence" value="ECO:0007669"/>
    <property type="project" value="TreeGrafter"/>
</dbReference>
<evidence type="ECO:0000256" key="4">
    <source>
        <dbReference type="ARBA" id="ARBA00025453"/>
    </source>
</evidence>
<dbReference type="SMART" id="SM00316">
    <property type="entry name" value="S1"/>
    <property type="match status" value="3"/>
</dbReference>
<organism evidence="6 7">
    <name type="scientific">Geodia barretti</name>
    <name type="common">Barrett's horny sponge</name>
    <dbReference type="NCBI Taxonomy" id="519541"/>
    <lineage>
        <taxon>Eukaryota</taxon>
        <taxon>Metazoa</taxon>
        <taxon>Porifera</taxon>
        <taxon>Demospongiae</taxon>
        <taxon>Heteroscleromorpha</taxon>
        <taxon>Tetractinellida</taxon>
        <taxon>Astrophorina</taxon>
        <taxon>Geodiidae</taxon>
        <taxon>Geodia</taxon>
    </lineage>
</organism>
<dbReference type="InterPro" id="IPR003029">
    <property type="entry name" value="S1_domain"/>
</dbReference>
<dbReference type="GO" id="GO:0003735">
    <property type="term" value="F:structural constituent of ribosome"/>
    <property type="evidence" value="ECO:0007669"/>
    <property type="project" value="TreeGrafter"/>
</dbReference>
<dbReference type="Proteomes" id="UP001174909">
    <property type="component" value="Unassembled WGS sequence"/>
</dbReference>
<dbReference type="CDD" id="cd05688">
    <property type="entry name" value="S1_RPS1_repeat_ec3"/>
    <property type="match status" value="1"/>
</dbReference>
<comment type="function">
    <text evidence="4">Associates with the EF-Tu.GDP complex and induces the exchange of GDP to GTP. It remains bound to the aminoacyl-tRNA.EF-Tu.GTP complex up to the GTP hydrolysis stage on the ribosome.</text>
</comment>
<evidence type="ECO:0000256" key="3">
    <source>
        <dbReference type="ARBA" id="ARBA00023274"/>
    </source>
</evidence>
<accession>A0AA35TYZ3</accession>
<dbReference type="PANTHER" id="PTHR10724:SF7">
    <property type="entry name" value="SMALL RIBOSOMAL SUBUNIT PROTEIN BS1C"/>
    <property type="match status" value="1"/>
</dbReference>
<dbReference type="SUPFAM" id="SSF50249">
    <property type="entry name" value="Nucleic acid-binding proteins"/>
    <property type="match status" value="4"/>
</dbReference>
<comment type="similarity">
    <text evidence="1">Belongs to the bacterial ribosomal protein bS1 family.</text>
</comment>
<keyword evidence="2 6" id="KW-0689">Ribosomal protein</keyword>
<dbReference type="Pfam" id="PF00575">
    <property type="entry name" value="S1"/>
    <property type="match status" value="2"/>
</dbReference>